<dbReference type="Pfam" id="PF18962">
    <property type="entry name" value="Por_Secre_tail"/>
    <property type="match status" value="1"/>
</dbReference>
<dbReference type="PROSITE" id="PS00137">
    <property type="entry name" value="SUBTILASE_HIS"/>
    <property type="match status" value="1"/>
</dbReference>
<dbReference type="Pfam" id="PF00395">
    <property type="entry name" value="SLH"/>
    <property type="match status" value="1"/>
</dbReference>
<dbReference type="NCBIfam" id="TIGR04183">
    <property type="entry name" value="Por_Secre_tail"/>
    <property type="match status" value="1"/>
</dbReference>
<dbReference type="PROSITE" id="PS00138">
    <property type="entry name" value="SUBTILASE_SER"/>
    <property type="match status" value="1"/>
</dbReference>
<feature type="active site" description="Charge relay system" evidence="5">
    <location>
        <position position="171"/>
    </location>
</feature>
<dbReference type="PROSITE" id="PS51272">
    <property type="entry name" value="SLH"/>
    <property type="match status" value="2"/>
</dbReference>
<protein>
    <recommendedName>
        <fullName evidence="6">SLH domain-containing protein</fullName>
    </recommendedName>
</protein>
<dbReference type="SUPFAM" id="SSF52743">
    <property type="entry name" value="Subtilisin-like"/>
    <property type="match status" value="1"/>
</dbReference>
<dbReference type="Gene3D" id="2.60.40.4070">
    <property type="match status" value="1"/>
</dbReference>
<dbReference type="Proteomes" id="UP001501153">
    <property type="component" value="Unassembled WGS sequence"/>
</dbReference>
<evidence type="ECO:0000259" key="6">
    <source>
        <dbReference type="PROSITE" id="PS51272"/>
    </source>
</evidence>
<evidence type="ECO:0000313" key="7">
    <source>
        <dbReference type="EMBL" id="GAA4354061.1"/>
    </source>
</evidence>
<gene>
    <name evidence="7" type="ORF">GCM10023185_15350</name>
</gene>
<keyword evidence="3 5" id="KW-0378">Hydrolase</keyword>
<name>A0ABP8I990_9BACT</name>
<proteinExistence type="inferred from homology"/>
<dbReference type="Gene3D" id="3.40.50.200">
    <property type="entry name" value="Peptidase S8/S53 domain"/>
    <property type="match status" value="1"/>
</dbReference>
<dbReference type="InterPro" id="IPR036852">
    <property type="entry name" value="Peptidase_S8/S53_dom_sf"/>
</dbReference>
<dbReference type="InterPro" id="IPR015500">
    <property type="entry name" value="Peptidase_S8_subtilisin-rel"/>
</dbReference>
<evidence type="ECO:0000256" key="2">
    <source>
        <dbReference type="ARBA" id="ARBA00022670"/>
    </source>
</evidence>
<comment type="caution">
    <text evidence="7">The sequence shown here is derived from an EMBL/GenBank/DDBJ whole genome shotgun (WGS) entry which is preliminary data.</text>
</comment>
<evidence type="ECO:0000256" key="3">
    <source>
        <dbReference type="ARBA" id="ARBA00022801"/>
    </source>
</evidence>
<keyword evidence="2 5" id="KW-0645">Protease</keyword>
<evidence type="ECO:0000256" key="1">
    <source>
        <dbReference type="ARBA" id="ARBA00011073"/>
    </source>
</evidence>
<sequence length="936" mass="97954">MLLPSTATAASTILTPFPLSLFPNFYMKIKLITTLLAVGFTAGTAFGQATVDPNLRAAFASSPTAQVVVTFNSSGAPLAGQLALLQQLGITRGITFQALPIAGVVATAAQVDALAQNPAVRSLFINKKLDYYNFEDTHLTGVKRLRTDVQTTTRNNGTPVSGRGIGVLINDSGVDGTHDDIKFGPHLVQNVLGTTNLNSVSSLLPFTPVEGVPNTDTNSGHGTHCAGTVGGNGAKSGGKYEGVAPGASLLGYGSGGALFVLDAIGGFDYALSHQFQYNIRVISNSFGSSGDFDPNDPLNVATKRCYDRGMVVVFAAGNSGPGADTHNPYAIAPWTISVGAGDRHGLLADFSSRGVKGEQGTFVVDNQTWTFKNEPVIVAPGVDVVSTRAIAPVSSLGTPEDVEVLTPGEVPFYTHSSGTSMATPHVAGVIALMLEARPSLHPSQVKEILQKTATNMPGLESWEVGAGYVNAFAAVDHSFRFSAFGSTVNASRRFNSSVNAASTSIPFTINFNPVVTTGNQMTFNVAAGTNSLEAKIVSPGLLGETGNLTNLVLLSPTGVRYSSGTPVAFTLYTDRSLAVASPIAGTWTLRVEGVRGVAMPETVKGSVVLQSPAGTSNLADIVGHPAEASIKLAVTKRLVDGLGTGFQPNALLTRLQLADYLLMGQGIRQFLPTAGTRSFTDVSTLNDILLTESVAARGAAQRDRQHRNNGVMLPTATGTFSPAGAVSRASLAYSLVQSLGFQQQALSRNGQPVTVKVNGQTIPVDDAATIPAGLEGYVSVALELNLINAFYSLTQGPYDLQPVLRATFRPAQNVTRADFAVIVTRTFAQYNAQTQPAAQARGTATGVAAHEQAKQIAAYPNPFSATTTISYSLKEAGPVSVEVYNTLGRKVQTLVAETQPAGTHEVRFEAGNLARGTYVFKVKTAESVSTQRVVLQ</sequence>
<feature type="active site" description="Charge relay system" evidence="5">
    <location>
        <position position="420"/>
    </location>
</feature>
<organism evidence="7 8">
    <name type="scientific">Hymenobacter saemangeumensis</name>
    <dbReference type="NCBI Taxonomy" id="1084522"/>
    <lineage>
        <taxon>Bacteria</taxon>
        <taxon>Pseudomonadati</taxon>
        <taxon>Bacteroidota</taxon>
        <taxon>Cytophagia</taxon>
        <taxon>Cytophagales</taxon>
        <taxon>Hymenobacteraceae</taxon>
        <taxon>Hymenobacter</taxon>
    </lineage>
</organism>
<dbReference type="InterPro" id="IPR000209">
    <property type="entry name" value="Peptidase_S8/S53_dom"/>
</dbReference>
<dbReference type="PANTHER" id="PTHR43806">
    <property type="entry name" value="PEPTIDASE S8"/>
    <property type="match status" value="1"/>
</dbReference>
<dbReference type="InterPro" id="IPR026444">
    <property type="entry name" value="Secre_tail"/>
</dbReference>
<dbReference type="InterPro" id="IPR022398">
    <property type="entry name" value="Peptidase_S8_His-AS"/>
</dbReference>
<feature type="domain" description="SLH" evidence="6">
    <location>
        <begin position="761"/>
        <end position="837"/>
    </location>
</feature>
<comment type="similarity">
    <text evidence="1 5">Belongs to the peptidase S8 family.</text>
</comment>
<dbReference type="EMBL" id="BAABGZ010000015">
    <property type="protein sequence ID" value="GAA4354061.1"/>
    <property type="molecule type" value="Genomic_DNA"/>
</dbReference>
<feature type="active site" description="Charge relay system" evidence="5">
    <location>
        <position position="221"/>
    </location>
</feature>
<dbReference type="InterPro" id="IPR001119">
    <property type="entry name" value="SLH_dom"/>
</dbReference>
<reference evidence="8" key="1">
    <citation type="journal article" date="2019" name="Int. J. Syst. Evol. Microbiol.">
        <title>The Global Catalogue of Microorganisms (GCM) 10K type strain sequencing project: providing services to taxonomists for standard genome sequencing and annotation.</title>
        <authorList>
            <consortium name="The Broad Institute Genomics Platform"/>
            <consortium name="The Broad Institute Genome Sequencing Center for Infectious Disease"/>
            <person name="Wu L."/>
            <person name="Ma J."/>
        </authorList>
    </citation>
    <scope>NUCLEOTIDE SEQUENCE [LARGE SCALE GENOMIC DNA]</scope>
    <source>
        <strain evidence="8">JCM 17923</strain>
    </source>
</reference>
<keyword evidence="8" id="KW-1185">Reference proteome</keyword>
<evidence type="ECO:0000313" key="8">
    <source>
        <dbReference type="Proteomes" id="UP001501153"/>
    </source>
</evidence>
<dbReference type="PANTHER" id="PTHR43806:SF65">
    <property type="entry name" value="SERINE PROTEASE APRX"/>
    <property type="match status" value="1"/>
</dbReference>
<dbReference type="InterPro" id="IPR050131">
    <property type="entry name" value="Peptidase_S8_subtilisin-like"/>
</dbReference>
<evidence type="ECO:0000256" key="5">
    <source>
        <dbReference type="PROSITE-ProRule" id="PRU01240"/>
    </source>
</evidence>
<dbReference type="InterPro" id="IPR023828">
    <property type="entry name" value="Peptidase_S8_Ser-AS"/>
</dbReference>
<keyword evidence="4 5" id="KW-0720">Serine protease</keyword>
<feature type="domain" description="SLH" evidence="6">
    <location>
        <begin position="613"/>
        <end position="675"/>
    </location>
</feature>
<evidence type="ECO:0000256" key="4">
    <source>
        <dbReference type="ARBA" id="ARBA00022825"/>
    </source>
</evidence>
<dbReference type="Pfam" id="PF00082">
    <property type="entry name" value="Peptidase_S8"/>
    <property type="match status" value="1"/>
</dbReference>
<dbReference type="PRINTS" id="PR00723">
    <property type="entry name" value="SUBTILISIN"/>
</dbReference>
<accession>A0ABP8I990</accession>
<dbReference type="PROSITE" id="PS51892">
    <property type="entry name" value="SUBTILASE"/>
    <property type="match status" value="1"/>
</dbReference>